<protein>
    <recommendedName>
        <fullName evidence="6">DNA-directed RNA polymerase RBP11-like dimerisation domain-containing protein</fullName>
    </recommendedName>
</protein>
<dbReference type="OrthoDB" id="10248581at2759"/>
<dbReference type="GO" id="GO:0046983">
    <property type="term" value="F:protein dimerization activity"/>
    <property type="evidence" value="ECO:0007669"/>
    <property type="project" value="InterPro"/>
</dbReference>
<evidence type="ECO:0000313" key="8">
    <source>
        <dbReference type="Proteomes" id="UP000249056"/>
    </source>
</evidence>
<evidence type="ECO:0000256" key="1">
    <source>
        <dbReference type="ARBA" id="ARBA00004123"/>
    </source>
</evidence>
<proteinExistence type="inferred from homology"/>
<keyword evidence="4" id="KW-0539">Nucleus</keyword>
<comment type="similarity">
    <text evidence="5">Belongs to the archaeal Rpo11/eukaryotic RPB11/RPC19 RNA polymerase subunit family.</text>
</comment>
<dbReference type="PROSITE" id="PS01154">
    <property type="entry name" value="RNA_POL_L_13KD"/>
    <property type="match status" value="1"/>
</dbReference>
<dbReference type="FunFam" id="3.30.1360.10:FF:000003">
    <property type="entry name" value="DNA-directed RNA polymerase II subunit RPB11"/>
    <property type="match status" value="1"/>
</dbReference>
<dbReference type="AlphaFoldDB" id="A0A395J7K0"/>
<sequence>MKRRLKLREAGALQSRRGYVQKRYYNRTDLTNMSNAPERFELFILGDGEKKCTEEADTRTPNSSIFTFNKEDHTLGNMLRAHLLKDPHVIFSGYKIPHPLFSKFELRIQTDGEITPKEALVACCRNLVSELEVFSREFTKEFELRKMGLGVLGRARYDDMAQKIVQGSWGFMVWVGYMATSLAVDLNSRDTRQLALRFRYFSNCKRCVPLAMDCP</sequence>
<dbReference type="PANTHER" id="PTHR13946:SF16">
    <property type="entry name" value="DNA-DIRECTED RNA POLYMERASE II SUBUNIT RPB11"/>
    <property type="match status" value="1"/>
</dbReference>
<dbReference type="GO" id="GO:0003677">
    <property type="term" value="F:DNA binding"/>
    <property type="evidence" value="ECO:0007669"/>
    <property type="project" value="InterPro"/>
</dbReference>
<dbReference type="HAMAP" id="MF_00261">
    <property type="entry name" value="RNApol_arch_Rpo11"/>
    <property type="match status" value="1"/>
</dbReference>
<reference evidence="7 8" key="1">
    <citation type="submission" date="2018-06" db="EMBL/GenBank/DDBJ databases">
        <title>Genome Sequence of the Brown Rot Fungal Pathogen Monilinia fructigena.</title>
        <authorList>
            <person name="Landi L."/>
            <person name="De Miccolis Angelini R.M."/>
            <person name="Pollastro S."/>
            <person name="Abate D."/>
            <person name="Faretra F."/>
            <person name="Romanazzi G."/>
        </authorList>
    </citation>
    <scope>NUCLEOTIDE SEQUENCE [LARGE SCALE GENOMIC DNA]</scope>
    <source>
        <strain evidence="7 8">Mfrg269</strain>
    </source>
</reference>
<keyword evidence="2" id="KW-0240">DNA-directed RNA polymerase</keyword>
<dbReference type="GO" id="GO:0005665">
    <property type="term" value="C:RNA polymerase II, core complex"/>
    <property type="evidence" value="ECO:0007669"/>
    <property type="project" value="InterPro"/>
</dbReference>
<name>A0A395J7K0_9HELO</name>
<keyword evidence="3" id="KW-0804">Transcription</keyword>
<dbReference type="InterPro" id="IPR022905">
    <property type="entry name" value="Rpo11-like"/>
</dbReference>
<dbReference type="SUPFAM" id="SSF55257">
    <property type="entry name" value="RBP11-like subunits of RNA polymerase"/>
    <property type="match status" value="1"/>
</dbReference>
<comment type="subcellular location">
    <subcellularLocation>
        <location evidence="1">Nucleus</location>
    </subcellularLocation>
</comment>
<dbReference type="GO" id="GO:0006366">
    <property type="term" value="P:transcription by RNA polymerase II"/>
    <property type="evidence" value="ECO:0007669"/>
    <property type="project" value="InterPro"/>
</dbReference>
<dbReference type="InterPro" id="IPR037685">
    <property type="entry name" value="RBP11"/>
</dbReference>
<dbReference type="InterPro" id="IPR009025">
    <property type="entry name" value="RBP11-like_dimer"/>
</dbReference>
<gene>
    <name evidence="7" type="ORF">DID88_008819</name>
</gene>
<evidence type="ECO:0000256" key="4">
    <source>
        <dbReference type="ARBA" id="ARBA00023242"/>
    </source>
</evidence>
<dbReference type="InterPro" id="IPR036603">
    <property type="entry name" value="RBP11-like"/>
</dbReference>
<dbReference type="GO" id="GO:0003899">
    <property type="term" value="F:DNA-directed RNA polymerase activity"/>
    <property type="evidence" value="ECO:0007669"/>
    <property type="project" value="InterPro"/>
</dbReference>
<dbReference type="PANTHER" id="PTHR13946">
    <property type="entry name" value="DNA-DIRECTED RNA POLYMERASE I,II,III"/>
    <property type="match status" value="1"/>
</dbReference>
<dbReference type="InterPro" id="IPR008193">
    <property type="entry name" value="RNA_pol_Rpb11_13-16kDa_CS"/>
</dbReference>
<evidence type="ECO:0000256" key="5">
    <source>
        <dbReference type="ARBA" id="ARBA00025751"/>
    </source>
</evidence>
<evidence type="ECO:0000259" key="6">
    <source>
        <dbReference type="Pfam" id="PF13656"/>
    </source>
</evidence>
<dbReference type="Gene3D" id="3.30.1360.10">
    <property type="entry name" value="RNA polymerase, RBP11-like subunit"/>
    <property type="match status" value="1"/>
</dbReference>
<dbReference type="Proteomes" id="UP000249056">
    <property type="component" value="Unassembled WGS sequence"/>
</dbReference>
<organism evidence="7 8">
    <name type="scientific">Monilinia fructigena</name>
    <dbReference type="NCBI Taxonomy" id="38457"/>
    <lineage>
        <taxon>Eukaryota</taxon>
        <taxon>Fungi</taxon>
        <taxon>Dikarya</taxon>
        <taxon>Ascomycota</taxon>
        <taxon>Pezizomycotina</taxon>
        <taxon>Leotiomycetes</taxon>
        <taxon>Helotiales</taxon>
        <taxon>Sclerotiniaceae</taxon>
        <taxon>Monilinia</taxon>
    </lineage>
</organism>
<evidence type="ECO:0000313" key="7">
    <source>
        <dbReference type="EMBL" id="RAL68104.1"/>
    </source>
</evidence>
<dbReference type="EMBL" id="QKRW01000002">
    <property type="protein sequence ID" value="RAL68104.1"/>
    <property type="molecule type" value="Genomic_DNA"/>
</dbReference>
<dbReference type="Pfam" id="PF13656">
    <property type="entry name" value="RNA_pol_L_2"/>
    <property type="match status" value="1"/>
</dbReference>
<accession>A0A395J7K0</accession>
<evidence type="ECO:0000256" key="3">
    <source>
        <dbReference type="ARBA" id="ARBA00023163"/>
    </source>
</evidence>
<comment type="caution">
    <text evidence="7">The sequence shown here is derived from an EMBL/GenBank/DDBJ whole genome shotgun (WGS) entry which is preliminary data.</text>
</comment>
<feature type="domain" description="DNA-directed RNA polymerase RBP11-like dimerisation" evidence="6">
    <location>
        <begin position="64"/>
        <end position="136"/>
    </location>
</feature>
<evidence type="ECO:0000256" key="2">
    <source>
        <dbReference type="ARBA" id="ARBA00022478"/>
    </source>
</evidence>
<keyword evidence="8" id="KW-1185">Reference proteome</keyword>
<dbReference type="CDD" id="cd06926">
    <property type="entry name" value="RNAP_II_RPB11"/>
    <property type="match status" value="1"/>
</dbReference>